<dbReference type="AlphaFoldDB" id="A0A1H3FWS2"/>
<dbReference type="Proteomes" id="UP000199118">
    <property type="component" value="Unassembled WGS sequence"/>
</dbReference>
<dbReference type="RefSeq" id="WP_092685505.1">
    <property type="nucleotide sequence ID" value="NZ_FNMZ01000014.1"/>
</dbReference>
<name>A0A1H3FWS2_9RHOB</name>
<protein>
    <recommendedName>
        <fullName evidence="3">DUF3800 domain-containing protein</fullName>
    </recommendedName>
</protein>
<proteinExistence type="predicted"/>
<organism evidence="1 2">
    <name type="scientific">Albimonas donghaensis</name>
    <dbReference type="NCBI Taxonomy" id="356660"/>
    <lineage>
        <taxon>Bacteria</taxon>
        <taxon>Pseudomonadati</taxon>
        <taxon>Pseudomonadota</taxon>
        <taxon>Alphaproteobacteria</taxon>
        <taxon>Rhodobacterales</taxon>
        <taxon>Paracoccaceae</taxon>
        <taxon>Albimonas</taxon>
    </lineage>
</organism>
<dbReference type="STRING" id="356660.SAMN05444336_11435"/>
<dbReference type="Pfam" id="PF12686">
    <property type="entry name" value="DUF3800"/>
    <property type="match status" value="1"/>
</dbReference>
<dbReference type="OrthoDB" id="507950at2"/>
<reference evidence="1 2" key="1">
    <citation type="submission" date="2016-10" db="EMBL/GenBank/DDBJ databases">
        <authorList>
            <person name="de Groot N.N."/>
        </authorList>
    </citation>
    <scope>NUCLEOTIDE SEQUENCE [LARGE SCALE GENOMIC DNA]</scope>
    <source>
        <strain evidence="1 2">DSM 17890</strain>
    </source>
</reference>
<evidence type="ECO:0008006" key="3">
    <source>
        <dbReference type="Google" id="ProtNLM"/>
    </source>
</evidence>
<dbReference type="EMBL" id="FNMZ01000014">
    <property type="protein sequence ID" value="SDX94579.1"/>
    <property type="molecule type" value="Genomic_DNA"/>
</dbReference>
<evidence type="ECO:0000313" key="2">
    <source>
        <dbReference type="Proteomes" id="UP000199118"/>
    </source>
</evidence>
<accession>A0A1H3FWS2</accession>
<dbReference type="InterPro" id="IPR024524">
    <property type="entry name" value="DUF3800"/>
</dbReference>
<evidence type="ECO:0000313" key="1">
    <source>
        <dbReference type="EMBL" id="SDX94579.1"/>
    </source>
</evidence>
<gene>
    <name evidence="1" type="ORF">SAMN05444336_11435</name>
</gene>
<keyword evidence="2" id="KW-1185">Reference proteome</keyword>
<sequence>MTAFSDHIVFVDESGDHGLTGIDPQFPVFALAFCVLRKEDYITQVTPAFQRFKFEFFGHDEVILHEHEIRKQQQPFTFLRADPALRGRFMGGISDLIAEAPFEIIASVIDKPRLVDRYPNPWNPYEIALRFCMERLLHLLRRNGQAGRLTHVCFESRGAKEDGELELEFRRICANGARWGWNAPDFSDMSFEPLFTPKASNSVGLQMADLVARPIALNTMRPGQPNRAFETLSPKLRVTKVFP</sequence>